<dbReference type="InterPro" id="IPR006626">
    <property type="entry name" value="PbH1"/>
</dbReference>
<dbReference type="Pfam" id="PF00295">
    <property type="entry name" value="Glyco_hydro_28"/>
    <property type="match status" value="1"/>
</dbReference>
<keyword evidence="17" id="KW-1185">Reference proteome</keyword>
<evidence type="ECO:0000256" key="13">
    <source>
        <dbReference type="ARBA" id="ARBA00083621"/>
    </source>
</evidence>
<evidence type="ECO:0000256" key="10">
    <source>
        <dbReference type="ARBA" id="ARBA00048766"/>
    </source>
</evidence>
<organism evidence="16 17">
    <name type="scientific">Acorus calamus</name>
    <name type="common">Sweet flag</name>
    <dbReference type="NCBI Taxonomy" id="4465"/>
    <lineage>
        <taxon>Eukaryota</taxon>
        <taxon>Viridiplantae</taxon>
        <taxon>Streptophyta</taxon>
        <taxon>Embryophyta</taxon>
        <taxon>Tracheophyta</taxon>
        <taxon>Spermatophyta</taxon>
        <taxon>Magnoliopsida</taxon>
        <taxon>Liliopsida</taxon>
        <taxon>Acoraceae</taxon>
        <taxon>Acorus</taxon>
    </lineage>
</organism>
<dbReference type="SMART" id="SM00710">
    <property type="entry name" value="PbH1"/>
    <property type="match status" value="5"/>
</dbReference>
<dbReference type="EMBL" id="JAUJYO010000006">
    <property type="protein sequence ID" value="KAK1315401.1"/>
    <property type="molecule type" value="Genomic_DNA"/>
</dbReference>
<comment type="subcellular location">
    <subcellularLocation>
        <location evidence="1">Secreted</location>
        <location evidence="1">Cell wall</location>
    </subcellularLocation>
</comment>
<keyword evidence="6 14" id="KW-0326">Glycosidase</keyword>
<evidence type="ECO:0000256" key="3">
    <source>
        <dbReference type="ARBA" id="ARBA00022512"/>
    </source>
</evidence>
<gene>
    <name evidence="16" type="ORF">QJS10_CPA06g01497</name>
</gene>
<dbReference type="AlphaFoldDB" id="A0AAV9EPD8"/>
<keyword evidence="15" id="KW-0732">Signal</keyword>
<evidence type="ECO:0000256" key="9">
    <source>
        <dbReference type="ARBA" id="ARBA00043142"/>
    </source>
</evidence>
<evidence type="ECO:0000313" key="16">
    <source>
        <dbReference type="EMBL" id="KAK1315401.1"/>
    </source>
</evidence>
<dbReference type="EC" id="3.2.1.67" evidence="8"/>
<feature type="chain" id="PRO_5043956352" description="Exopolygalacturonase" evidence="15">
    <location>
        <begin position="26"/>
        <end position="403"/>
    </location>
</feature>
<evidence type="ECO:0000256" key="6">
    <source>
        <dbReference type="ARBA" id="ARBA00023295"/>
    </source>
</evidence>
<dbReference type="FunFam" id="2.160.20.10:FF:000004">
    <property type="entry name" value="Pectin lyase-like superfamily protein"/>
    <property type="match status" value="1"/>
</dbReference>
<comment type="function">
    <text evidence="11">May function in depolymerizing pectin during pollen development, germination, and tube growth. Acts as an exo-polygalacturonase.</text>
</comment>
<dbReference type="Proteomes" id="UP001180020">
    <property type="component" value="Unassembled WGS sequence"/>
</dbReference>
<comment type="caution">
    <text evidence="16">The sequence shown here is derived from an EMBL/GenBank/DDBJ whole genome shotgun (WGS) entry which is preliminary data.</text>
</comment>
<reference evidence="16" key="2">
    <citation type="submission" date="2023-06" db="EMBL/GenBank/DDBJ databases">
        <authorList>
            <person name="Ma L."/>
            <person name="Liu K.-W."/>
            <person name="Li Z."/>
            <person name="Hsiao Y.-Y."/>
            <person name="Qi Y."/>
            <person name="Fu T."/>
            <person name="Tang G."/>
            <person name="Zhang D."/>
            <person name="Sun W.-H."/>
            <person name="Liu D.-K."/>
            <person name="Li Y."/>
            <person name="Chen G.-Z."/>
            <person name="Liu X.-D."/>
            <person name="Liao X.-Y."/>
            <person name="Jiang Y.-T."/>
            <person name="Yu X."/>
            <person name="Hao Y."/>
            <person name="Huang J."/>
            <person name="Zhao X.-W."/>
            <person name="Ke S."/>
            <person name="Chen Y.-Y."/>
            <person name="Wu W.-L."/>
            <person name="Hsu J.-L."/>
            <person name="Lin Y.-F."/>
            <person name="Huang M.-D."/>
            <person name="Li C.-Y."/>
            <person name="Huang L."/>
            <person name="Wang Z.-W."/>
            <person name="Zhao X."/>
            <person name="Zhong W.-Y."/>
            <person name="Peng D.-H."/>
            <person name="Ahmad S."/>
            <person name="Lan S."/>
            <person name="Zhang J.-S."/>
            <person name="Tsai W.-C."/>
            <person name="Van De Peer Y."/>
            <person name="Liu Z.-J."/>
        </authorList>
    </citation>
    <scope>NUCLEOTIDE SEQUENCE</scope>
    <source>
        <strain evidence="16">CP</strain>
        <tissue evidence="16">Leaves</tissue>
    </source>
</reference>
<name>A0AAV9EPD8_ACOCL</name>
<evidence type="ECO:0000256" key="2">
    <source>
        <dbReference type="ARBA" id="ARBA00008834"/>
    </source>
</evidence>
<evidence type="ECO:0000256" key="12">
    <source>
        <dbReference type="ARBA" id="ARBA00068298"/>
    </source>
</evidence>
<reference evidence="16" key="1">
    <citation type="journal article" date="2023" name="Nat. Commun.">
        <title>Diploid and tetraploid genomes of Acorus and the evolution of monocots.</title>
        <authorList>
            <person name="Ma L."/>
            <person name="Liu K.W."/>
            <person name="Li Z."/>
            <person name="Hsiao Y.Y."/>
            <person name="Qi Y."/>
            <person name="Fu T."/>
            <person name="Tang G.D."/>
            <person name="Zhang D."/>
            <person name="Sun W.H."/>
            <person name="Liu D.K."/>
            <person name="Li Y."/>
            <person name="Chen G.Z."/>
            <person name="Liu X.D."/>
            <person name="Liao X.Y."/>
            <person name="Jiang Y.T."/>
            <person name="Yu X."/>
            <person name="Hao Y."/>
            <person name="Huang J."/>
            <person name="Zhao X.W."/>
            <person name="Ke S."/>
            <person name="Chen Y.Y."/>
            <person name="Wu W.L."/>
            <person name="Hsu J.L."/>
            <person name="Lin Y.F."/>
            <person name="Huang M.D."/>
            <person name="Li C.Y."/>
            <person name="Huang L."/>
            <person name="Wang Z.W."/>
            <person name="Zhao X."/>
            <person name="Zhong W.Y."/>
            <person name="Peng D.H."/>
            <person name="Ahmad S."/>
            <person name="Lan S."/>
            <person name="Zhang J.S."/>
            <person name="Tsai W.C."/>
            <person name="Van de Peer Y."/>
            <person name="Liu Z.J."/>
        </authorList>
    </citation>
    <scope>NUCLEOTIDE SEQUENCE</scope>
    <source>
        <strain evidence="16">CP</strain>
    </source>
</reference>
<comment type="catalytic activity">
    <reaction evidence="10">
        <text>[(1-&gt;4)-alpha-D-galacturonosyl](n) + H2O = alpha-D-galacturonate + [(1-&gt;4)-alpha-D-galacturonosyl](n-1)</text>
        <dbReference type="Rhea" id="RHEA:14117"/>
        <dbReference type="Rhea" id="RHEA-COMP:14570"/>
        <dbReference type="Rhea" id="RHEA-COMP:14572"/>
        <dbReference type="ChEBI" id="CHEBI:15377"/>
        <dbReference type="ChEBI" id="CHEBI:58658"/>
        <dbReference type="ChEBI" id="CHEBI:140523"/>
        <dbReference type="EC" id="3.2.1.67"/>
    </reaction>
</comment>
<dbReference type="GO" id="GO:0004650">
    <property type="term" value="F:polygalacturonase activity"/>
    <property type="evidence" value="ECO:0007669"/>
    <property type="project" value="InterPro"/>
</dbReference>
<evidence type="ECO:0000256" key="15">
    <source>
        <dbReference type="SAM" id="SignalP"/>
    </source>
</evidence>
<accession>A0AAV9EPD8</accession>
<dbReference type="PANTHER" id="PTHR31375">
    <property type="match status" value="1"/>
</dbReference>
<keyword evidence="4" id="KW-0964">Secreted</keyword>
<evidence type="ECO:0000256" key="4">
    <source>
        <dbReference type="ARBA" id="ARBA00022525"/>
    </source>
</evidence>
<evidence type="ECO:0000256" key="1">
    <source>
        <dbReference type="ARBA" id="ARBA00004191"/>
    </source>
</evidence>
<feature type="signal peptide" evidence="15">
    <location>
        <begin position="1"/>
        <end position="25"/>
    </location>
</feature>
<keyword evidence="5 14" id="KW-0378">Hydrolase</keyword>
<dbReference type="GO" id="GO:0071555">
    <property type="term" value="P:cell wall organization"/>
    <property type="evidence" value="ECO:0007669"/>
    <property type="project" value="UniProtKB-KW"/>
</dbReference>
<dbReference type="InterPro" id="IPR000743">
    <property type="entry name" value="Glyco_hydro_28"/>
</dbReference>
<keyword evidence="3" id="KW-0134">Cell wall</keyword>
<evidence type="ECO:0000256" key="11">
    <source>
        <dbReference type="ARBA" id="ARBA00057651"/>
    </source>
</evidence>
<comment type="similarity">
    <text evidence="2 14">Belongs to the glycosyl hydrolase 28 family.</text>
</comment>
<evidence type="ECO:0000256" key="8">
    <source>
        <dbReference type="ARBA" id="ARBA00038933"/>
    </source>
</evidence>
<dbReference type="GO" id="GO:0005975">
    <property type="term" value="P:carbohydrate metabolic process"/>
    <property type="evidence" value="ECO:0007669"/>
    <property type="project" value="InterPro"/>
</dbReference>
<dbReference type="InterPro" id="IPR012334">
    <property type="entry name" value="Pectin_lyas_fold"/>
</dbReference>
<keyword evidence="7" id="KW-0961">Cell wall biogenesis/degradation</keyword>
<dbReference type="SUPFAM" id="SSF51126">
    <property type="entry name" value="Pectin lyase-like"/>
    <property type="match status" value="1"/>
</dbReference>
<dbReference type="GO" id="GO:0047911">
    <property type="term" value="F:galacturan 1,4-alpha-galacturonidase activity"/>
    <property type="evidence" value="ECO:0007669"/>
    <property type="project" value="UniProtKB-EC"/>
</dbReference>
<protein>
    <recommendedName>
        <fullName evidence="12">Exopolygalacturonase</fullName>
        <ecNumber evidence="8">3.2.1.67</ecNumber>
    </recommendedName>
    <alternativeName>
        <fullName evidence="9">Galacturan 1,4-alpha-galacturonidase</fullName>
    </alternativeName>
    <alternativeName>
        <fullName evidence="13">Pectinase</fullName>
    </alternativeName>
</protein>
<evidence type="ECO:0000256" key="14">
    <source>
        <dbReference type="RuleBase" id="RU361169"/>
    </source>
</evidence>
<evidence type="ECO:0000256" key="7">
    <source>
        <dbReference type="ARBA" id="ARBA00023316"/>
    </source>
</evidence>
<proteinExistence type="inferred from homology"/>
<dbReference type="Gene3D" id="2.160.20.10">
    <property type="entry name" value="Single-stranded right-handed beta-helix, Pectin lyase-like"/>
    <property type="match status" value="1"/>
</dbReference>
<evidence type="ECO:0000256" key="5">
    <source>
        <dbReference type="ARBA" id="ARBA00022801"/>
    </source>
</evidence>
<dbReference type="InterPro" id="IPR011050">
    <property type="entry name" value="Pectin_lyase_fold/virulence"/>
</dbReference>
<evidence type="ECO:0000313" key="17">
    <source>
        <dbReference type="Proteomes" id="UP001180020"/>
    </source>
</evidence>
<sequence>MAPKLTILLFFFIFFTIALFTPTKAAFNVVDFGAKPGGQTDSAKAFLAAWAAACASPAPATVFVPKGRYLLNKVVFNGPCKSPSIKIQLQGTLVAPSYSVIGTADQWIKFYRIDNLSVFGGTLDGQGSKLWACKLAGRSCPDGAATLVFSGMNNLLISGLTSLNSELAHIVINGCNGVTMRGVKVIAAENSPNTDGLHVQMSTAVTITKATLKTGDDCISIGPGMNGLWVEDVFCGPGHGISGSEFLTRWCDYDSIGSLGKDMQEPGVQNVTVTGATFSGTQNGVRIKTWGRPSLGFVKGVRFEHIMMRNVQNPIVITQNYCPTQKNCPGQNSGVKISDVTYNDVQGTSATPVAVNFDCSPSNPCRGIKLHNIKLTYNNKQAQSSCTHAVGTTAGFVVPESCL</sequence>